<feature type="domain" description="RNA polymerase sigma-70 region 2" evidence="8">
    <location>
        <begin position="560"/>
        <end position="622"/>
    </location>
</feature>
<evidence type="ECO:0000256" key="2">
    <source>
        <dbReference type="ARBA" id="ARBA00023015"/>
    </source>
</evidence>
<feature type="region of interest" description="Disordered" evidence="6">
    <location>
        <begin position="476"/>
        <end position="550"/>
    </location>
</feature>
<feature type="transmembrane region" description="Helical" evidence="7">
    <location>
        <begin position="425"/>
        <end position="444"/>
    </location>
</feature>
<reference evidence="10" key="1">
    <citation type="submission" date="2023-01" db="EMBL/GenBank/DDBJ databases">
        <title>The diversity of Class Acidimicrobiia in South China Sea sediment environments and the proposal of Iamia marina sp. nov., a novel species of the genus Iamia.</title>
        <authorList>
            <person name="He Y."/>
            <person name="Tian X."/>
        </authorList>
    </citation>
    <scope>NUCLEOTIDE SEQUENCE</scope>
    <source>
        <strain evidence="10">DSM 19957</strain>
    </source>
</reference>
<feature type="transmembrane region" description="Helical" evidence="7">
    <location>
        <begin position="144"/>
        <end position="175"/>
    </location>
</feature>
<feature type="domain" description="RNA polymerase sigma factor 70 region 4 type 2" evidence="9">
    <location>
        <begin position="648"/>
        <end position="700"/>
    </location>
</feature>
<evidence type="ECO:0000256" key="7">
    <source>
        <dbReference type="SAM" id="Phobius"/>
    </source>
</evidence>
<dbReference type="SUPFAM" id="SSF88659">
    <property type="entry name" value="Sigma3 and sigma4 domains of RNA polymerase sigma factors"/>
    <property type="match status" value="1"/>
</dbReference>
<evidence type="ECO:0000259" key="9">
    <source>
        <dbReference type="Pfam" id="PF08281"/>
    </source>
</evidence>
<gene>
    <name evidence="10" type="ORF">PO878_14730</name>
</gene>
<evidence type="ECO:0000313" key="10">
    <source>
        <dbReference type="EMBL" id="WCO65757.1"/>
    </source>
</evidence>
<evidence type="ECO:0000256" key="1">
    <source>
        <dbReference type="ARBA" id="ARBA00010641"/>
    </source>
</evidence>
<feature type="transmembrane region" description="Helical" evidence="7">
    <location>
        <begin position="89"/>
        <end position="109"/>
    </location>
</feature>
<dbReference type="Pfam" id="PF04542">
    <property type="entry name" value="Sigma70_r2"/>
    <property type="match status" value="1"/>
</dbReference>
<dbReference type="GO" id="GO:0006352">
    <property type="term" value="P:DNA-templated transcription initiation"/>
    <property type="evidence" value="ECO:0007669"/>
    <property type="project" value="InterPro"/>
</dbReference>
<sequence>MFASMLRNGATLDRRALAVSWQLVDLGVLRADPLGSTWYLHTQPPLYNLFVGSVLRWSPTPPIGTLFVLYFACLIVTGLLLVSLGSRWGAHPVLAGTAAGVALTTPSALRTVVQGSYEVPLATLVVLALWLVQRHVDSPRPGTLVGLSTVLTTLVMVRSVFHPLWLLAVLALVAIARPVPARAVAIAVAVPLVVVGGWMGKNQVLFDQATLSSWAGFNAQRGVVAPLDEDAVAADVADGTVTPLATQAPWRSIEAYPDREPCRPDERHRAISRSTKGDAPREVANFNHSCYLPLYEESRHNATRLAREHPVDYLRSRGAALAIAFAVTPLGTDDPSVGFTGSRAPTRTSMDGVGSVVLLPVGTAVPMDTWNLPLLGWEQLPIEVSITLIAGFLVVVGRGGLGLVRLASAGWRDRAETWPPHEVTWIVAASAVGLLVVGAAMVELGENDRFRATIDPLLLALPLFLVGRRMTTWRPGRARGDATALDRPPGATIPSSSGTVDADGPEDEGPPAAGDRHPVGLQHSTALTRRWSVDEGPTATMPDREDDPTAAEEWDQIEDLYRAEHAPMVKLAHLLVGDWGLAEELVQDAFLRLRPRLNDIEEPGAYLRTIVVNLCRSAGRRRAVAERHRAADSGPDPVDPPPLPPELDEVWLALRRLPPRRRDALILRYYADLSTDEVARLLDTRPSTARSLIRRGLASLKKELEP</sequence>
<dbReference type="NCBIfam" id="TIGR02937">
    <property type="entry name" value="sigma70-ECF"/>
    <property type="match status" value="1"/>
</dbReference>
<dbReference type="SUPFAM" id="SSF88946">
    <property type="entry name" value="Sigma2 domain of RNA polymerase sigma factors"/>
    <property type="match status" value="1"/>
</dbReference>
<dbReference type="InterPro" id="IPR014284">
    <property type="entry name" value="RNA_pol_sigma-70_dom"/>
</dbReference>
<dbReference type="EMBL" id="CP116942">
    <property type="protein sequence ID" value="WCO65757.1"/>
    <property type="molecule type" value="Genomic_DNA"/>
</dbReference>
<dbReference type="RefSeq" id="WP_272735284.1">
    <property type="nucleotide sequence ID" value="NZ_CP116942.1"/>
</dbReference>
<feature type="transmembrane region" description="Helical" evidence="7">
    <location>
        <begin position="181"/>
        <end position="199"/>
    </location>
</feature>
<dbReference type="InterPro" id="IPR036388">
    <property type="entry name" value="WH-like_DNA-bd_sf"/>
</dbReference>
<feature type="transmembrane region" description="Helical" evidence="7">
    <location>
        <begin position="384"/>
        <end position="404"/>
    </location>
</feature>
<accession>A0AAE9Y428</accession>
<dbReference type="Gene3D" id="1.10.10.10">
    <property type="entry name" value="Winged helix-like DNA-binding domain superfamily/Winged helix DNA-binding domain"/>
    <property type="match status" value="1"/>
</dbReference>
<keyword evidence="7" id="KW-1133">Transmembrane helix</keyword>
<keyword evidence="7" id="KW-0812">Transmembrane</keyword>
<keyword evidence="7" id="KW-0472">Membrane</keyword>
<dbReference type="Pfam" id="PF08281">
    <property type="entry name" value="Sigma70_r4_2"/>
    <property type="match status" value="1"/>
</dbReference>
<dbReference type="Proteomes" id="UP001216390">
    <property type="component" value="Chromosome"/>
</dbReference>
<keyword evidence="2" id="KW-0805">Transcription regulation</keyword>
<evidence type="ECO:0000313" key="11">
    <source>
        <dbReference type="Proteomes" id="UP001216390"/>
    </source>
</evidence>
<dbReference type="Gene3D" id="1.10.1740.10">
    <property type="match status" value="1"/>
</dbReference>
<dbReference type="PANTHER" id="PTHR43133:SF50">
    <property type="entry name" value="ECF RNA POLYMERASE SIGMA FACTOR SIGM"/>
    <property type="match status" value="1"/>
</dbReference>
<dbReference type="InterPro" id="IPR007627">
    <property type="entry name" value="RNA_pol_sigma70_r2"/>
</dbReference>
<evidence type="ECO:0000256" key="4">
    <source>
        <dbReference type="ARBA" id="ARBA00023125"/>
    </source>
</evidence>
<evidence type="ECO:0000256" key="5">
    <source>
        <dbReference type="ARBA" id="ARBA00023163"/>
    </source>
</evidence>
<dbReference type="KEGG" id="ima:PO878_14730"/>
<organism evidence="10 11">
    <name type="scientific">Iamia majanohamensis</name>
    <dbReference type="NCBI Taxonomy" id="467976"/>
    <lineage>
        <taxon>Bacteria</taxon>
        <taxon>Bacillati</taxon>
        <taxon>Actinomycetota</taxon>
        <taxon>Acidimicrobiia</taxon>
        <taxon>Acidimicrobiales</taxon>
        <taxon>Iamiaceae</taxon>
        <taxon>Iamia</taxon>
    </lineage>
</organism>
<dbReference type="GO" id="GO:0003677">
    <property type="term" value="F:DNA binding"/>
    <property type="evidence" value="ECO:0007669"/>
    <property type="project" value="UniProtKB-KW"/>
</dbReference>
<protein>
    <submittedName>
        <fullName evidence="10">Sigma-70 family RNA polymerase sigma factor</fullName>
    </submittedName>
</protein>
<keyword evidence="3" id="KW-0731">Sigma factor</keyword>
<dbReference type="InterPro" id="IPR013249">
    <property type="entry name" value="RNA_pol_sigma70_r4_t2"/>
</dbReference>
<comment type="similarity">
    <text evidence="1">Belongs to the sigma-70 factor family. ECF subfamily.</text>
</comment>
<keyword evidence="4" id="KW-0238">DNA-binding</keyword>
<dbReference type="InterPro" id="IPR013324">
    <property type="entry name" value="RNA_pol_sigma_r3/r4-like"/>
</dbReference>
<dbReference type="PANTHER" id="PTHR43133">
    <property type="entry name" value="RNA POLYMERASE ECF-TYPE SIGMA FACTO"/>
    <property type="match status" value="1"/>
</dbReference>
<keyword evidence="11" id="KW-1185">Reference proteome</keyword>
<name>A0AAE9Y428_9ACTN</name>
<evidence type="ECO:0000256" key="6">
    <source>
        <dbReference type="SAM" id="MobiDB-lite"/>
    </source>
</evidence>
<dbReference type="AlphaFoldDB" id="A0AAE9Y428"/>
<dbReference type="InterPro" id="IPR013325">
    <property type="entry name" value="RNA_pol_sigma_r2"/>
</dbReference>
<dbReference type="InterPro" id="IPR039425">
    <property type="entry name" value="RNA_pol_sigma-70-like"/>
</dbReference>
<dbReference type="GO" id="GO:0016987">
    <property type="term" value="F:sigma factor activity"/>
    <property type="evidence" value="ECO:0007669"/>
    <property type="project" value="UniProtKB-KW"/>
</dbReference>
<proteinExistence type="inferred from homology"/>
<keyword evidence="5" id="KW-0804">Transcription</keyword>
<evidence type="ECO:0000259" key="8">
    <source>
        <dbReference type="Pfam" id="PF04542"/>
    </source>
</evidence>
<evidence type="ECO:0000256" key="3">
    <source>
        <dbReference type="ARBA" id="ARBA00023082"/>
    </source>
</evidence>
<feature type="transmembrane region" description="Helical" evidence="7">
    <location>
        <begin position="63"/>
        <end position="82"/>
    </location>
</feature>